<evidence type="ECO:0000313" key="1">
    <source>
        <dbReference type="EMBL" id="CZT20406.1"/>
    </source>
</evidence>
<protein>
    <recommendedName>
        <fullName evidence="3">AAA+ ATPase domain-containing protein</fullName>
    </recommendedName>
</protein>
<dbReference type="STRING" id="112498.A0A2D3V9V2"/>
<accession>A0A2D3V9V2</accession>
<dbReference type="AlphaFoldDB" id="A0A2D3V9V2"/>
<dbReference type="EMBL" id="FJUY01000009">
    <property type="protein sequence ID" value="CZT20406.1"/>
    <property type="molecule type" value="Genomic_DNA"/>
</dbReference>
<evidence type="ECO:0000313" key="2">
    <source>
        <dbReference type="Proteomes" id="UP000225277"/>
    </source>
</evidence>
<dbReference type="OrthoDB" id="2316594at2759"/>
<dbReference type="RefSeq" id="XP_023627295.1">
    <property type="nucleotide sequence ID" value="XM_023771527.1"/>
</dbReference>
<reference evidence="1 2" key="1">
    <citation type="submission" date="2016-03" db="EMBL/GenBank/DDBJ databases">
        <authorList>
            <person name="Ploux O."/>
        </authorList>
    </citation>
    <scope>NUCLEOTIDE SEQUENCE [LARGE SCALE GENOMIC DNA]</scope>
    <source>
        <strain evidence="1 2">URUG2</strain>
    </source>
</reference>
<dbReference type="InterPro" id="IPR027417">
    <property type="entry name" value="P-loop_NTPase"/>
</dbReference>
<dbReference type="GeneID" id="35601405"/>
<dbReference type="SUPFAM" id="SSF52540">
    <property type="entry name" value="P-loop containing nucleoside triphosphate hydrolases"/>
    <property type="match status" value="1"/>
</dbReference>
<proteinExistence type="predicted"/>
<sequence>MSSELYESAPESLGNEYEIERQRLQQFFTAAGTRNGRQEEFRTTPLFSLAVKHVVDGGNAGTAPEVLPQYGLLGFHIGENENVSEKEPLHMNVDAPNSAFICGSQGSGKSYTLSCMLENCLLSSPDTGRLRAPVAGVVFHYDINSTPAPAEAAYLCSRGIEVNVFVSRSAGRALNEAYKNLGDKYGNLKVQPLMFRSSDLSIERMNRLMAVATKEGPPPLYMEVVQRILRDLAINSEVFDYLQFKKLLANEQLTKDQTSPMSLRLGLLESFMDPSSLLGSGQSFNGKKFYGHKSGSKDKGSLNPQPGSLTIIDLSDTFVDSSTVCLLFDMCLGLVKEQRPEAGLVIGLDEAHKYMNKDKSTSAALFTDSLLTTIREQRHNSTRVFIATQEPTISERLLDLCSITIVHRFSSPAWFGSIKDHLGGASSMVSTKESQYSMFERIVNLDVGESLVFAPSAFVGLRDREVTKLGAVALLMKTRARLGTDGGTSKLATGSVEQ</sequence>
<evidence type="ECO:0008006" key="3">
    <source>
        <dbReference type="Google" id="ProtNLM"/>
    </source>
</evidence>
<dbReference type="Gene3D" id="3.40.50.300">
    <property type="entry name" value="P-loop containing nucleotide triphosphate hydrolases"/>
    <property type="match status" value="1"/>
</dbReference>
<keyword evidence="2" id="KW-1185">Reference proteome</keyword>
<organism evidence="1 2">
    <name type="scientific">Ramularia collo-cygni</name>
    <dbReference type="NCBI Taxonomy" id="112498"/>
    <lineage>
        <taxon>Eukaryota</taxon>
        <taxon>Fungi</taxon>
        <taxon>Dikarya</taxon>
        <taxon>Ascomycota</taxon>
        <taxon>Pezizomycotina</taxon>
        <taxon>Dothideomycetes</taxon>
        <taxon>Dothideomycetidae</taxon>
        <taxon>Mycosphaerellales</taxon>
        <taxon>Mycosphaerellaceae</taxon>
        <taxon>Ramularia</taxon>
    </lineage>
</organism>
<dbReference type="Proteomes" id="UP000225277">
    <property type="component" value="Unassembled WGS sequence"/>
</dbReference>
<name>A0A2D3V9V2_9PEZI</name>
<gene>
    <name evidence="1" type="ORF">RCC_06266</name>
</gene>